<dbReference type="PRINTS" id="PR00719">
    <property type="entry name" value="LMWPTPASE"/>
</dbReference>
<keyword evidence="6" id="KW-1185">Reference proteome</keyword>
<organism evidence="5 6">
    <name type="scientific">Kroppenstedtia guangzhouensis</name>
    <dbReference type="NCBI Taxonomy" id="1274356"/>
    <lineage>
        <taxon>Bacteria</taxon>
        <taxon>Bacillati</taxon>
        <taxon>Bacillota</taxon>
        <taxon>Bacilli</taxon>
        <taxon>Bacillales</taxon>
        <taxon>Thermoactinomycetaceae</taxon>
        <taxon>Kroppenstedtia</taxon>
    </lineage>
</organism>
<evidence type="ECO:0000313" key="5">
    <source>
        <dbReference type="EMBL" id="GGA45909.1"/>
    </source>
</evidence>
<dbReference type="InterPro" id="IPR023485">
    <property type="entry name" value="Ptyr_pPase"/>
</dbReference>
<evidence type="ECO:0000259" key="4">
    <source>
        <dbReference type="SMART" id="SM00226"/>
    </source>
</evidence>
<dbReference type="InterPro" id="IPR036196">
    <property type="entry name" value="Ptyr_pPase_sf"/>
</dbReference>
<dbReference type="PANTHER" id="PTHR11717:SF31">
    <property type="entry name" value="LOW MOLECULAR WEIGHT PROTEIN-TYROSINE-PHOSPHATASE ETP-RELATED"/>
    <property type="match status" value="1"/>
</dbReference>
<dbReference type="PANTHER" id="PTHR11717">
    <property type="entry name" value="LOW MOLECULAR WEIGHT PROTEIN TYROSINE PHOSPHATASE"/>
    <property type="match status" value="1"/>
</dbReference>
<comment type="similarity">
    <text evidence="1">Belongs to the low molecular weight phosphotyrosine protein phosphatase family.</text>
</comment>
<dbReference type="Proteomes" id="UP000617979">
    <property type="component" value="Unassembled WGS sequence"/>
</dbReference>
<dbReference type="SMART" id="SM00226">
    <property type="entry name" value="LMWPc"/>
    <property type="match status" value="1"/>
</dbReference>
<keyword evidence="3" id="KW-0904">Protein phosphatase</keyword>
<dbReference type="CDD" id="cd16344">
    <property type="entry name" value="LMWPAP"/>
    <property type="match status" value="1"/>
</dbReference>
<reference evidence="6" key="1">
    <citation type="journal article" date="2019" name="Int. J. Syst. Evol. Microbiol.">
        <title>The Global Catalogue of Microorganisms (GCM) 10K type strain sequencing project: providing services to taxonomists for standard genome sequencing and annotation.</title>
        <authorList>
            <consortium name="The Broad Institute Genomics Platform"/>
            <consortium name="The Broad Institute Genome Sequencing Center for Infectious Disease"/>
            <person name="Wu L."/>
            <person name="Ma J."/>
        </authorList>
    </citation>
    <scope>NUCLEOTIDE SEQUENCE [LARGE SCALE GENOMIC DNA]</scope>
    <source>
        <strain evidence="6">CGMCC 1.12404</strain>
    </source>
</reference>
<comment type="caution">
    <text evidence="5">The sequence shown here is derived from an EMBL/GenBank/DDBJ whole genome shotgun (WGS) entry which is preliminary data.</text>
</comment>
<name>A0ABQ1GM30_9BACL</name>
<dbReference type="Gene3D" id="3.40.50.2300">
    <property type="match status" value="1"/>
</dbReference>
<accession>A0ABQ1GM30</accession>
<feature type="domain" description="Phosphotyrosine protein phosphatase I" evidence="4">
    <location>
        <begin position="2"/>
        <end position="207"/>
    </location>
</feature>
<evidence type="ECO:0000256" key="2">
    <source>
        <dbReference type="ARBA" id="ARBA00022801"/>
    </source>
</evidence>
<dbReference type="EMBL" id="BMEX01000005">
    <property type="protein sequence ID" value="GGA45909.1"/>
    <property type="molecule type" value="Genomic_DNA"/>
</dbReference>
<keyword evidence="2" id="KW-0378">Hydrolase</keyword>
<proteinExistence type="inferred from homology"/>
<dbReference type="InterPro" id="IPR050438">
    <property type="entry name" value="LMW_PTPase"/>
</dbReference>
<evidence type="ECO:0000256" key="1">
    <source>
        <dbReference type="ARBA" id="ARBA00011063"/>
    </source>
</evidence>
<dbReference type="RefSeq" id="WP_188432261.1">
    <property type="nucleotide sequence ID" value="NZ_BMEX01000005.1"/>
</dbReference>
<dbReference type="InterPro" id="IPR017867">
    <property type="entry name" value="Tyr_phospatase_low_mol_wt"/>
</dbReference>
<protein>
    <submittedName>
        <fullName evidence="5">Protein-tyrosine-phosphatase</fullName>
    </submittedName>
</protein>
<dbReference type="Pfam" id="PF01451">
    <property type="entry name" value="LMWPc"/>
    <property type="match status" value="1"/>
</dbReference>
<gene>
    <name evidence="5" type="ORF">GCM10007416_18850</name>
</gene>
<dbReference type="SUPFAM" id="SSF52788">
    <property type="entry name" value="Phosphotyrosine protein phosphatases I"/>
    <property type="match status" value="1"/>
</dbReference>
<evidence type="ECO:0000313" key="6">
    <source>
        <dbReference type="Proteomes" id="UP000617979"/>
    </source>
</evidence>
<sequence length="214" mass="24502">MKRVLFVCTGNTCRSPMAEAILREKAVKGGFRLEVRSAGISAMNGASPSDAALQVMKEKGIDHSSHRSRALCEEWVDWADLILTMTPAHKQMLIRYYPEAVDKSHTLKEYTLGDAQKEKVKTLQRLEAELETRRALLEKARKEGDHLREKDLQVELKEREVSSASLRKEVNEMLSRMDVADPFGGDVEEYRRCAAEIEVQVEKLLDRWKNERKS</sequence>
<evidence type="ECO:0000256" key="3">
    <source>
        <dbReference type="ARBA" id="ARBA00022912"/>
    </source>
</evidence>